<feature type="compositionally biased region" description="Basic and acidic residues" evidence="3">
    <location>
        <begin position="600"/>
        <end position="612"/>
    </location>
</feature>
<sequence length="729" mass="81733">MDVMDEDGSEFVQKWFNVSDSIPHITLLVNQGFTSKDLGPMMRKAKNTIWDKTDNPLIFHSEDKAFIKIVTTTMMIGDSREIEVSAGQQVVLGEGIGLLTSPINIKVKPDAKLPWKAQYPMKPEAEEGINSTIEGLIKTGVLIEMPSVCNTPLLPVLKADGKKWRLVHDLRAINDIAQDCPAEVPNPHTLLTNVPPDAKYFTVIDLCGAFFSVPLAEECGYLFAFRYRGKTLSYSRLPQGFKNSPHLFYQILRADLEELMLDGTLIQYVDDLLICASTVEQCHSDSLKVLQRLADGGHKPQAETHYRLSQVADQGTVGLGACPGRPRLCDFSSVCRKGDSRSEYYRFFYEINCIKIDFKQRLTCFECLGRTNKTPLFGYNDGLFWTKPTFVIEVAVLGVHSDEDNKSGINQGEKEVAEATSTAVQVKGSKTWYHLNHCTRVPTERKKQPDRKEDADTPNGGATGEEAAEEIVAPKGSQEANRPSGSQETTDTPPTALRRSKRRNRAGEETCQPTIFKPISMAKAQYNGTQKYTPENGNNSSLELMTTQMGSQVGQRREIHKLKKEIPLQEPLKKEISQQKLLKERRAQQELPKEKLLKQLEEKLPNGEKRETFQGPKGKGLFPQLTSTLTGPLDEQLNRKKREEPAEQPGGKNKVSIPVPPQIITETGEQRSVTIYRVKPLPDVAYCGWTHHQTKGEVIWDPKGCDLTIIKEENEWVLSINNIEPVEGE</sequence>
<dbReference type="PANTHER" id="PTHR33064">
    <property type="entry name" value="POL PROTEIN"/>
    <property type="match status" value="1"/>
</dbReference>
<protein>
    <recommendedName>
        <fullName evidence="2">ribonuclease H</fullName>
        <ecNumber evidence="2">3.1.26.4</ecNumber>
    </recommendedName>
</protein>
<feature type="domain" description="Reverse transcriptase" evidence="4">
    <location>
        <begin position="137"/>
        <end position="323"/>
    </location>
</feature>
<dbReference type="Gene3D" id="2.30.30.850">
    <property type="match status" value="1"/>
</dbReference>
<dbReference type="PANTHER" id="PTHR33064:SF37">
    <property type="entry name" value="RIBONUCLEASE H"/>
    <property type="match status" value="1"/>
</dbReference>
<dbReference type="InterPro" id="IPR051320">
    <property type="entry name" value="Viral_Replic_Matur_Polypro"/>
</dbReference>
<dbReference type="EMBL" id="KP898411">
    <property type="protein sequence ID" value="AKP41003.1"/>
    <property type="molecule type" value="Genomic_DNA"/>
</dbReference>
<organism evidence="5">
    <name type="scientific">Salmo salar</name>
    <name type="common">Atlantic salmon</name>
    <dbReference type="NCBI Taxonomy" id="8030"/>
    <lineage>
        <taxon>Eukaryota</taxon>
        <taxon>Metazoa</taxon>
        <taxon>Chordata</taxon>
        <taxon>Craniata</taxon>
        <taxon>Vertebrata</taxon>
        <taxon>Euteleostomi</taxon>
        <taxon>Actinopterygii</taxon>
        <taxon>Neopterygii</taxon>
        <taxon>Teleostei</taxon>
        <taxon>Protacanthopterygii</taxon>
        <taxon>Salmoniformes</taxon>
        <taxon>Salmonidae</taxon>
        <taxon>Salmoninae</taxon>
        <taxon>Salmo</taxon>
    </lineage>
</organism>
<dbReference type="SUPFAM" id="SSF56672">
    <property type="entry name" value="DNA/RNA polymerases"/>
    <property type="match status" value="1"/>
</dbReference>
<comment type="similarity">
    <text evidence="1">Belongs to the beta type-B retroviral polymerase family. HERV class-II K(HML-2) pol subfamily.</text>
</comment>
<dbReference type="EC" id="3.1.26.4" evidence="2"/>
<evidence type="ECO:0000256" key="3">
    <source>
        <dbReference type="SAM" id="MobiDB-lite"/>
    </source>
</evidence>
<accession>A0A0H4NLE9</accession>
<dbReference type="InterPro" id="IPR043128">
    <property type="entry name" value="Rev_trsase/Diguanyl_cyclase"/>
</dbReference>
<dbReference type="Gene3D" id="3.10.10.10">
    <property type="entry name" value="HIV Type 1 Reverse Transcriptase, subunit A, domain 1"/>
    <property type="match status" value="1"/>
</dbReference>
<evidence type="ECO:0000256" key="1">
    <source>
        <dbReference type="ARBA" id="ARBA00010879"/>
    </source>
</evidence>
<feature type="compositionally biased region" description="Polar residues" evidence="3">
    <location>
        <begin position="478"/>
        <end position="493"/>
    </location>
</feature>
<feature type="region of interest" description="Disordered" evidence="3">
    <location>
        <begin position="437"/>
        <end position="513"/>
    </location>
</feature>
<evidence type="ECO:0000259" key="4">
    <source>
        <dbReference type="PROSITE" id="PS50878"/>
    </source>
</evidence>
<dbReference type="InterPro" id="IPR043502">
    <property type="entry name" value="DNA/RNA_pol_sf"/>
</dbReference>
<dbReference type="AlphaFoldDB" id="A0A0H4NLE9"/>
<dbReference type="InterPro" id="IPR000477">
    <property type="entry name" value="RT_dom"/>
</dbReference>
<feature type="compositionally biased region" description="Basic and acidic residues" evidence="3">
    <location>
        <begin position="442"/>
        <end position="455"/>
    </location>
</feature>
<reference evidence="5" key="1">
    <citation type="journal article" date="2015" name="G3 (Bethesda)">
        <title>Genomic Instability of the Sex-Determining Locus in Atlantic Salmon (Salmo salar).</title>
        <authorList>
            <person name="Lubieniecki K.P."/>
            <person name="Lin S."/>
            <person name="Cabana E.I."/>
            <person name="Li J."/>
            <person name="Lai Y.Y."/>
            <person name="Davidson W.S."/>
        </authorList>
    </citation>
    <scope>NUCLEOTIDE SEQUENCE</scope>
</reference>
<proteinExistence type="inferred from homology"/>
<name>A0A0H4NLE9_SALSA</name>
<dbReference type="PROSITE" id="PS50878">
    <property type="entry name" value="RT_POL"/>
    <property type="match status" value="1"/>
</dbReference>
<evidence type="ECO:0000313" key="5">
    <source>
        <dbReference type="EMBL" id="AKP41003.1"/>
    </source>
</evidence>
<dbReference type="Gene3D" id="3.30.70.270">
    <property type="match status" value="1"/>
</dbReference>
<evidence type="ECO:0000256" key="2">
    <source>
        <dbReference type="ARBA" id="ARBA00012180"/>
    </source>
</evidence>
<dbReference type="Pfam" id="PF00078">
    <property type="entry name" value="RVT_1"/>
    <property type="match status" value="1"/>
</dbReference>
<feature type="region of interest" description="Disordered" evidence="3">
    <location>
        <begin position="600"/>
        <end position="659"/>
    </location>
</feature>
<feature type="compositionally biased region" description="Basic and acidic residues" evidence="3">
    <location>
        <begin position="636"/>
        <end position="645"/>
    </location>
</feature>
<dbReference type="GO" id="GO:0004523">
    <property type="term" value="F:RNA-DNA hybrid ribonuclease activity"/>
    <property type="evidence" value="ECO:0007669"/>
    <property type="project" value="UniProtKB-EC"/>
</dbReference>